<dbReference type="InParanoid" id="A0A2P6NE64"/>
<keyword evidence="2" id="KW-1185">Reference proteome</keyword>
<evidence type="ECO:0000313" key="2">
    <source>
        <dbReference type="Proteomes" id="UP000241769"/>
    </source>
</evidence>
<name>A0A2P6NE64_9EUKA</name>
<dbReference type="Proteomes" id="UP000241769">
    <property type="component" value="Unassembled WGS sequence"/>
</dbReference>
<organism evidence="1 2">
    <name type="scientific">Planoprotostelium fungivorum</name>
    <dbReference type="NCBI Taxonomy" id="1890364"/>
    <lineage>
        <taxon>Eukaryota</taxon>
        <taxon>Amoebozoa</taxon>
        <taxon>Evosea</taxon>
        <taxon>Variosea</taxon>
        <taxon>Cavosteliida</taxon>
        <taxon>Cavosteliaceae</taxon>
        <taxon>Planoprotostelium</taxon>
    </lineage>
</organism>
<reference evidence="1 2" key="1">
    <citation type="journal article" date="2018" name="Genome Biol. Evol.">
        <title>Multiple Roots of Fruiting Body Formation in Amoebozoa.</title>
        <authorList>
            <person name="Hillmann F."/>
            <person name="Forbes G."/>
            <person name="Novohradska S."/>
            <person name="Ferling I."/>
            <person name="Riege K."/>
            <person name="Groth M."/>
            <person name="Westermann M."/>
            <person name="Marz M."/>
            <person name="Spaller T."/>
            <person name="Winckler T."/>
            <person name="Schaap P."/>
            <person name="Glockner G."/>
        </authorList>
    </citation>
    <scope>NUCLEOTIDE SEQUENCE [LARGE SCALE GENOMIC DNA]</scope>
    <source>
        <strain evidence="1 2">Jena</strain>
    </source>
</reference>
<protein>
    <submittedName>
        <fullName evidence="1">Uncharacterized protein</fullName>
    </submittedName>
</protein>
<proteinExistence type="predicted"/>
<sequence length="60" mass="6947">MMFFIYKIKRYTTAQLDQVFIVNPKSERVHRAKSTTSVKWMTDQPLITCSRHSPIASGNS</sequence>
<gene>
    <name evidence="1" type="ORF">PROFUN_06265</name>
</gene>
<comment type="caution">
    <text evidence="1">The sequence shown here is derived from an EMBL/GenBank/DDBJ whole genome shotgun (WGS) entry which is preliminary data.</text>
</comment>
<evidence type="ECO:0000313" key="1">
    <source>
        <dbReference type="EMBL" id="PRP82253.1"/>
    </source>
</evidence>
<accession>A0A2P6NE64</accession>
<dbReference type="EMBL" id="MDYQ01000107">
    <property type="protein sequence ID" value="PRP82253.1"/>
    <property type="molecule type" value="Genomic_DNA"/>
</dbReference>
<dbReference type="AlphaFoldDB" id="A0A2P6NE64"/>